<feature type="signal peptide" evidence="1">
    <location>
        <begin position="1"/>
        <end position="23"/>
    </location>
</feature>
<evidence type="ECO:0000313" key="2">
    <source>
        <dbReference type="EMBL" id="PWK81507.1"/>
    </source>
</evidence>
<evidence type="ECO:0000256" key="1">
    <source>
        <dbReference type="SAM" id="SignalP"/>
    </source>
</evidence>
<evidence type="ECO:0000313" key="4">
    <source>
        <dbReference type="Proteomes" id="UP000246005"/>
    </source>
</evidence>
<sequence>MKKLIVLAVLALAACSAEPAATAQFDDEGQSDVSCMKHQEQTPGEEYFDEGNWDTVVSLSILRYYTSNGSKPYCDGKEATAADQGWRKLYVQMGADQTNIR</sequence>
<dbReference type="EMBL" id="QGHB01000017">
    <property type="protein sequence ID" value="PWK81507.1"/>
    <property type="molecule type" value="Genomic_DNA"/>
</dbReference>
<name>A0A316HJX1_9PSEU</name>
<organism evidence="2 4">
    <name type="scientific">Lentzea atacamensis</name>
    <dbReference type="NCBI Taxonomy" id="531938"/>
    <lineage>
        <taxon>Bacteria</taxon>
        <taxon>Bacillati</taxon>
        <taxon>Actinomycetota</taxon>
        <taxon>Actinomycetes</taxon>
        <taxon>Pseudonocardiales</taxon>
        <taxon>Pseudonocardiaceae</taxon>
        <taxon>Lentzea</taxon>
    </lineage>
</organism>
<dbReference type="Proteomes" id="UP000246005">
    <property type="component" value="Unassembled WGS sequence"/>
</dbReference>
<reference evidence="2 4" key="1">
    <citation type="submission" date="2018-05" db="EMBL/GenBank/DDBJ databases">
        <title>Genomic Encyclopedia of Type Strains, Phase IV (KMG-IV): sequencing the most valuable type-strain genomes for metagenomic binning, comparative biology and taxonomic classification.</title>
        <authorList>
            <person name="Goeker M."/>
        </authorList>
    </citation>
    <scope>NUCLEOTIDE SEQUENCE [LARGE SCALE GENOMIC DNA]</scope>
    <source>
        <strain evidence="3 5">DSM 45479</strain>
        <strain evidence="2 4">DSM 45480</strain>
    </source>
</reference>
<proteinExistence type="predicted"/>
<dbReference type="RefSeq" id="WP_109641407.1">
    <property type="nucleotide sequence ID" value="NZ_QGHB01000017.1"/>
</dbReference>
<dbReference type="EMBL" id="QLTT01000001">
    <property type="protein sequence ID" value="RAS70654.1"/>
    <property type="molecule type" value="Genomic_DNA"/>
</dbReference>
<keyword evidence="5" id="KW-1185">Reference proteome</keyword>
<evidence type="ECO:0000313" key="5">
    <source>
        <dbReference type="Proteomes" id="UP000248714"/>
    </source>
</evidence>
<feature type="chain" id="PRO_5039620669" description="Lipoprotein" evidence="1">
    <location>
        <begin position="24"/>
        <end position="101"/>
    </location>
</feature>
<accession>A0A316HJX1</accession>
<protein>
    <recommendedName>
        <fullName evidence="6">Lipoprotein</fullName>
    </recommendedName>
</protein>
<dbReference type="PROSITE" id="PS51257">
    <property type="entry name" value="PROKAR_LIPOPROTEIN"/>
    <property type="match status" value="1"/>
</dbReference>
<gene>
    <name evidence="3" type="ORF">C8D87_101955</name>
    <name evidence="2" type="ORF">C8D88_117130</name>
</gene>
<dbReference type="AlphaFoldDB" id="A0A316HJX1"/>
<evidence type="ECO:0008006" key="6">
    <source>
        <dbReference type="Google" id="ProtNLM"/>
    </source>
</evidence>
<comment type="caution">
    <text evidence="2">The sequence shown here is derived from an EMBL/GenBank/DDBJ whole genome shotgun (WGS) entry which is preliminary data.</text>
</comment>
<dbReference type="OrthoDB" id="3542207at2"/>
<keyword evidence="1" id="KW-0732">Signal</keyword>
<evidence type="ECO:0000313" key="3">
    <source>
        <dbReference type="EMBL" id="RAS70654.1"/>
    </source>
</evidence>
<dbReference type="Proteomes" id="UP000248714">
    <property type="component" value="Unassembled WGS sequence"/>
</dbReference>